<dbReference type="EMBL" id="CP000701">
    <property type="protein sequence ID" value="ABQ71699.1"/>
    <property type="molecule type" value="Genomic_DNA"/>
</dbReference>
<dbReference type="KEGG" id="swi:Swit_5089"/>
<evidence type="ECO:0000256" key="1">
    <source>
        <dbReference type="ARBA" id="ARBA00010211"/>
    </source>
</evidence>
<proteinExistence type="inferred from homology"/>
<keyword evidence="5" id="KW-1185">Reference proteome</keyword>
<keyword evidence="4" id="KW-0378">Hydrolase</keyword>
<accession>A0A9J9HHC3</accession>
<dbReference type="OrthoDB" id="5197601at2"/>
<dbReference type="InterPro" id="IPR036663">
    <property type="entry name" value="Fumarylacetoacetase_C_sf"/>
</dbReference>
<dbReference type="FunFam" id="3.90.850.10:FF:000002">
    <property type="entry name" value="2-hydroxyhepta-2,4-diene-1,7-dioate isomerase"/>
    <property type="match status" value="1"/>
</dbReference>
<dbReference type="GO" id="GO:0016787">
    <property type="term" value="F:hydrolase activity"/>
    <property type="evidence" value="ECO:0007669"/>
    <property type="project" value="UniProtKB-KW"/>
</dbReference>
<keyword evidence="2" id="KW-0479">Metal-binding</keyword>
<dbReference type="GO" id="GO:0016853">
    <property type="term" value="F:isomerase activity"/>
    <property type="evidence" value="ECO:0007669"/>
    <property type="project" value="UniProtKB-ARBA"/>
</dbReference>
<dbReference type="InterPro" id="IPR011234">
    <property type="entry name" value="Fumarylacetoacetase-like_C"/>
</dbReference>
<comment type="similarity">
    <text evidence="1">Belongs to the FAH family.</text>
</comment>
<evidence type="ECO:0000313" key="4">
    <source>
        <dbReference type="EMBL" id="ABQ71699.1"/>
    </source>
</evidence>
<dbReference type="Gene3D" id="3.90.850.10">
    <property type="entry name" value="Fumarylacetoacetase-like, C-terminal domain"/>
    <property type="match status" value="1"/>
</dbReference>
<dbReference type="PANTHER" id="PTHR42796">
    <property type="entry name" value="FUMARYLACETOACETATE HYDROLASE DOMAIN-CONTAINING PROTEIN 2A-RELATED"/>
    <property type="match status" value="1"/>
</dbReference>
<evidence type="ECO:0000259" key="3">
    <source>
        <dbReference type="Pfam" id="PF01557"/>
    </source>
</evidence>
<evidence type="ECO:0000256" key="2">
    <source>
        <dbReference type="ARBA" id="ARBA00022723"/>
    </source>
</evidence>
<feature type="domain" description="Fumarylacetoacetase-like C-terminal" evidence="3">
    <location>
        <begin position="74"/>
        <end position="278"/>
    </location>
</feature>
<reference evidence="4 5" key="1">
    <citation type="journal article" date="2010" name="J. Bacteriol.">
        <title>Genome sequence of the dioxin-mineralizing bacterium Sphingomonas wittichii RW1.</title>
        <authorList>
            <person name="Miller T.R."/>
            <person name="Delcher A.L."/>
            <person name="Salzberg S.L."/>
            <person name="Saunders E."/>
            <person name="Detter J.C."/>
            <person name="Halden R.U."/>
        </authorList>
    </citation>
    <scope>NUCLEOTIDE SEQUENCE [LARGE SCALE GENOMIC DNA]</scope>
    <source>
        <strain evidence="5">DSM 6014 / CCUG 31198 / JCM 15750 / NBRC 105917 / EY 4224 / RW1</strain>
    </source>
</reference>
<dbReference type="GO" id="GO:0019752">
    <property type="term" value="P:carboxylic acid metabolic process"/>
    <property type="evidence" value="ECO:0007669"/>
    <property type="project" value="UniProtKB-ARBA"/>
</dbReference>
<dbReference type="GO" id="GO:0046872">
    <property type="term" value="F:metal ion binding"/>
    <property type="evidence" value="ECO:0007669"/>
    <property type="project" value="UniProtKB-KW"/>
</dbReference>
<organism evidence="4 5">
    <name type="scientific">Rhizorhabdus wittichii (strain DSM 6014 / CCUG 31198 / JCM 15750 / NBRC 105917 / EY 4224 / RW1)</name>
    <name type="common">Sphingomonas wittichii</name>
    <dbReference type="NCBI Taxonomy" id="392499"/>
    <lineage>
        <taxon>Bacteria</taxon>
        <taxon>Pseudomonadati</taxon>
        <taxon>Pseudomonadota</taxon>
        <taxon>Alphaproteobacteria</taxon>
        <taxon>Sphingomonadales</taxon>
        <taxon>Sphingomonadaceae</taxon>
        <taxon>Rhizorhabdus</taxon>
    </lineage>
</organism>
<keyword evidence="4" id="KW-0614">Plasmid</keyword>
<dbReference type="Proteomes" id="UP000001989">
    <property type="component" value="Plasmid pSWIT02"/>
</dbReference>
<dbReference type="InterPro" id="IPR051121">
    <property type="entry name" value="FAH"/>
</dbReference>
<dbReference type="Pfam" id="PF01557">
    <property type="entry name" value="FAA_hydrolase"/>
    <property type="match status" value="1"/>
</dbReference>
<dbReference type="SUPFAM" id="SSF56529">
    <property type="entry name" value="FAH"/>
    <property type="match status" value="1"/>
</dbReference>
<gene>
    <name evidence="4" type="ordered locus">Swit_5089</name>
</gene>
<sequence length="285" mass="30228">MRIGNVGGRASLIVDAGAIDIDRASGGKFPADMAGLFECWGDFIAWAREGRFETGAEAFDERSLGAPSPMPRQVFAVGLNYRDHALGEAGLKELPTSPLIFTKFPTCIAGPYDDLPLPVGNVDWEIELVAVIGTRASRVSVEDALDHVAGYAVGQDFSERLMQLSGGMPQFSLGKSFPGFGPFGPWLVTLDALDETNGLAVECTVNGVKVQGSDTSQLIFPVNDLVSRLSHVCTLLPGDVIFTGTPAGVGNARNPKWFLKPGDEVVSTIAQIGSIKQTCVADPCQ</sequence>
<protein>
    <submittedName>
        <fullName evidence="4">Fumarylacetoacetate (FAA) hydrolase</fullName>
    </submittedName>
</protein>
<evidence type="ECO:0000313" key="5">
    <source>
        <dbReference type="Proteomes" id="UP000001989"/>
    </source>
</evidence>
<dbReference type="AlphaFoldDB" id="A0A9J9HHC3"/>
<name>A0A9J9HHC3_RHIWR</name>
<dbReference type="PANTHER" id="PTHR42796:SF4">
    <property type="entry name" value="FUMARYLACETOACETATE HYDROLASE DOMAIN-CONTAINING PROTEIN 2A"/>
    <property type="match status" value="1"/>
</dbReference>
<geneLocation type="plasmid" evidence="4 5">
    <name>pSWIT02</name>
</geneLocation>